<accession>A0A1M7H3V3</accession>
<dbReference type="RefSeq" id="WP_073206262.1">
    <property type="nucleotide sequence ID" value="NZ_FRCL01000003.1"/>
</dbReference>
<organism evidence="1 2">
    <name type="scientific">Flavobacterium xinjiangense</name>
    <dbReference type="NCBI Taxonomy" id="178356"/>
    <lineage>
        <taxon>Bacteria</taxon>
        <taxon>Pseudomonadati</taxon>
        <taxon>Bacteroidota</taxon>
        <taxon>Flavobacteriia</taxon>
        <taxon>Flavobacteriales</taxon>
        <taxon>Flavobacteriaceae</taxon>
        <taxon>Flavobacterium</taxon>
    </lineage>
</organism>
<sequence>MTEEFTIIDKEDIALLKFPTTDVLDDVDEIKTRISDINRALSLGNLEHSKIKIFFEDDESKKIVDTTVWGVTDKNVMLKQGVMIPIHRIYKLF</sequence>
<gene>
    <name evidence="1" type="ORF">SAMN05216269_103151</name>
</gene>
<evidence type="ECO:0000313" key="1">
    <source>
        <dbReference type="EMBL" id="SHM23241.1"/>
    </source>
</evidence>
<protein>
    <recommendedName>
        <fullName evidence="3">MJ1316 RNA cyclic group end recognition domain-containing protein</fullName>
    </recommendedName>
</protein>
<dbReference type="Proteomes" id="UP000184092">
    <property type="component" value="Unassembled WGS sequence"/>
</dbReference>
<dbReference type="STRING" id="178356.SAMN05216269_103151"/>
<dbReference type="EMBL" id="FRCL01000003">
    <property type="protein sequence ID" value="SHM23241.1"/>
    <property type="molecule type" value="Genomic_DNA"/>
</dbReference>
<dbReference type="OrthoDB" id="982075at2"/>
<keyword evidence="2" id="KW-1185">Reference proteome</keyword>
<proteinExistence type="predicted"/>
<evidence type="ECO:0000313" key="2">
    <source>
        <dbReference type="Proteomes" id="UP000184092"/>
    </source>
</evidence>
<dbReference type="AlphaFoldDB" id="A0A1M7H3V3"/>
<evidence type="ECO:0008006" key="3">
    <source>
        <dbReference type="Google" id="ProtNLM"/>
    </source>
</evidence>
<name>A0A1M7H3V3_9FLAO</name>
<reference evidence="2" key="1">
    <citation type="submission" date="2016-11" db="EMBL/GenBank/DDBJ databases">
        <authorList>
            <person name="Varghese N."/>
            <person name="Submissions S."/>
        </authorList>
    </citation>
    <scope>NUCLEOTIDE SEQUENCE [LARGE SCALE GENOMIC DNA]</scope>
    <source>
        <strain evidence="2">CGMCC 1.2749</strain>
    </source>
</reference>